<dbReference type="InterPro" id="IPR055414">
    <property type="entry name" value="LRR_R13L4/SHOC2-like"/>
</dbReference>
<evidence type="ECO:0000313" key="12">
    <source>
        <dbReference type="EnsemblPlants" id="TraesCS7B02G497100.1"/>
    </source>
</evidence>
<dbReference type="Gramene" id="TraesCS7B02G497100.1">
    <property type="protein sequence ID" value="TraesCS7B02G497100.1"/>
    <property type="gene ID" value="TraesCS7B02G497100"/>
</dbReference>
<feature type="domain" description="NB-ARC" evidence="8">
    <location>
        <begin position="200"/>
        <end position="362"/>
    </location>
</feature>
<dbReference type="GO" id="GO:0051707">
    <property type="term" value="P:response to other organism"/>
    <property type="evidence" value="ECO:0007669"/>
    <property type="project" value="UniProtKB-ARBA"/>
</dbReference>
<dbReference type="PANTHER" id="PTHR23155">
    <property type="entry name" value="DISEASE RESISTANCE PROTEIN RP"/>
    <property type="match status" value="1"/>
</dbReference>
<keyword evidence="4" id="KW-0547">Nucleotide-binding</keyword>
<dbReference type="Gene3D" id="1.20.5.4130">
    <property type="match status" value="1"/>
</dbReference>
<organism evidence="12">
    <name type="scientific">Triticum aestivum</name>
    <name type="common">Wheat</name>
    <dbReference type="NCBI Taxonomy" id="4565"/>
    <lineage>
        <taxon>Eukaryota</taxon>
        <taxon>Viridiplantae</taxon>
        <taxon>Streptophyta</taxon>
        <taxon>Embryophyta</taxon>
        <taxon>Tracheophyta</taxon>
        <taxon>Spermatophyta</taxon>
        <taxon>Magnoliopsida</taxon>
        <taxon>Liliopsida</taxon>
        <taxon>Poales</taxon>
        <taxon>Poaceae</taxon>
        <taxon>BOP clade</taxon>
        <taxon>Pooideae</taxon>
        <taxon>Triticodae</taxon>
        <taxon>Triticeae</taxon>
        <taxon>Triticinae</taxon>
        <taxon>Triticum</taxon>
    </lineage>
</organism>
<evidence type="ECO:0000256" key="5">
    <source>
        <dbReference type="ARBA" id="ARBA00022821"/>
    </source>
</evidence>
<evidence type="ECO:0000259" key="10">
    <source>
        <dbReference type="Pfam" id="PF23559"/>
    </source>
</evidence>
<dbReference type="GO" id="GO:0006952">
    <property type="term" value="P:defense response"/>
    <property type="evidence" value="ECO:0007669"/>
    <property type="project" value="UniProtKB-KW"/>
</dbReference>
<dbReference type="Pfam" id="PF00931">
    <property type="entry name" value="NB-ARC"/>
    <property type="match status" value="2"/>
</dbReference>
<dbReference type="InterPro" id="IPR038005">
    <property type="entry name" value="RX-like_CC"/>
</dbReference>
<feature type="domain" description="Disease resistance R13L4/SHOC-2-like LRR" evidence="11">
    <location>
        <begin position="1504"/>
        <end position="1751"/>
    </location>
</feature>
<dbReference type="InterPro" id="IPR027417">
    <property type="entry name" value="P-loop_NTPase"/>
</dbReference>
<dbReference type="InterPro" id="IPR041118">
    <property type="entry name" value="Rx_N"/>
</dbReference>
<comment type="similarity">
    <text evidence="1">Belongs to the disease resistance NB-LRR family.</text>
</comment>
<dbReference type="OrthoDB" id="586368at2759"/>
<evidence type="ECO:0000256" key="7">
    <source>
        <dbReference type="SAM" id="MobiDB-lite"/>
    </source>
</evidence>
<evidence type="ECO:0000259" key="11">
    <source>
        <dbReference type="Pfam" id="PF23598"/>
    </source>
</evidence>
<dbReference type="SUPFAM" id="SSF52047">
    <property type="entry name" value="RNI-like"/>
    <property type="match status" value="1"/>
</dbReference>
<dbReference type="EnsemblPlants" id="TraesCS7B02G497100.1">
    <property type="protein sequence ID" value="TraesCS7B02G497100.1"/>
    <property type="gene ID" value="TraesCS7B02G497100"/>
</dbReference>
<reference evidence="12" key="2">
    <citation type="submission" date="2018-10" db="UniProtKB">
        <authorList>
            <consortium name="EnsemblPlants"/>
        </authorList>
    </citation>
    <scope>IDENTIFICATION</scope>
</reference>
<reference evidence="12" key="1">
    <citation type="submission" date="2018-08" db="EMBL/GenBank/DDBJ databases">
        <authorList>
            <person name="Rossello M."/>
        </authorList>
    </citation>
    <scope>NUCLEOTIDE SEQUENCE [LARGE SCALE GENOMIC DNA]</scope>
    <source>
        <strain evidence="12">cv. Chinese Spring</strain>
    </source>
</reference>
<dbReference type="GO" id="GO:0043531">
    <property type="term" value="F:ADP binding"/>
    <property type="evidence" value="ECO:0007669"/>
    <property type="project" value="InterPro"/>
</dbReference>
<dbReference type="Pfam" id="PF23559">
    <property type="entry name" value="WHD_DRP"/>
    <property type="match status" value="1"/>
</dbReference>
<feature type="domain" description="Disease resistance protein winged helix" evidence="10">
    <location>
        <begin position="1121"/>
        <end position="1170"/>
    </location>
</feature>
<dbReference type="SMR" id="A0A3B6SMC3"/>
<dbReference type="CDD" id="cd14798">
    <property type="entry name" value="RX-CC_like"/>
    <property type="match status" value="1"/>
</dbReference>
<keyword evidence="13" id="KW-1185">Reference proteome</keyword>
<feature type="domain" description="NB-ARC" evidence="8">
    <location>
        <begin position="843"/>
        <end position="1030"/>
    </location>
</feature>
<proteinExistence type="inferred from homology"/>
<dbReference type="Gene3D" id="1.10.10.10">
    <property type="entry name" value="Winged helix-like DNA-binding domain superfamily/Winged helix DNA-binding domain"/>
    <property type="match status" value="1"/>
</dbReference>
<sequence length="1787" mass="200361">MAEFALGLTKTAVEGAVSRVKSAIEEEAKLKVRVQNDLVFITGEFQMMRSFLNAANSERNKNEVVRTWVRQVRDLAFDVEDCVELVVSLDNKSTWWWRLVPSCIWTAPPLPLDVAVTEIQQLKTRVEDVSQRNTRYNLINHSDSSSNSAATIVSSPTEALMPDSAYLGVSSAFHILCDVWEAAGKKRGGTGELKEIINREGSDLQVISLWGSTPSAHLGATHVIKEAYNDPQIQQEFNVRAWVKIKCPFDPEDFLKSLLTQFYATSSHQPNHNINKSTTPQELEWCAEMVAQARSDNRSWIARATNLVRSMASSTSDIKAKFTDRRYLVILEDVRTVAEWDVIKMYLPYTNKGSRILVLTEHLGLALGLALSCTGKPYQVSELRQFSHGQSLCAFFNKVPGRRGDMSEISWQLRCGGVICVWGTRHKKSTLVDDVYSSITNKSKGFDVDGVEFKIQSWVDVPKPFNLECFSRRLLLSFYSDDFGAKEISVVDRMGDQGVTQQCRRFLHEDKCLTIINGLESAGDWDQIKSIVLPQNIRGCILVAAKDESIARYCADKQDRAINIKDLEADMILCHSVKSCQHYAIGGKEASYRGQLFSNRTEEAGIWMNKFGHVVRSDCLVWDVKSALECPGLISLWGAAGAGKIPLVRCIYYIQMLTMNHGPGYIIGGENRGRIFLKYTKFSWVNVSYPFHLKEFSWRLLLDFHSDDLDAKEKAAFGMMKGDDPTQGCREFMNRHRCLVIINGLCSTHDWNLIRDTLLPLENNKSAIVIITNEESVATHCAYHRAQVFNIKGAEAVDALRPLRKGCGYSGNERDASCFFSSRRKEAAHWNSTFELVGRQDKAAGELMDHLSTHVGLISVWGIAGVGKSVIVRSVYYKILLGIEQIGLGGVGRRVDSESFTSFSWVDVPNPFNLTEFCWHLLLDFHSDDLEAKETVTVGLIDGTLDPIMQCRKFLRKKCFVIIDGLLSTHVWDLIRDALLPATIEGIIIVIAHEENIATHCVEHAYRVVNAKGLEAGAALYLFRKVAFGGKSLTPKETKISKLTMAKCGRLPKLIVAIGERCRASKGHKRIPLLKNLNNHFMDRLETDSRYLSLRGLFSWMQAYFDALSDALKPCVFYLSVFSADYNIRRKRLLRRWIAEGYSRENIGISTKEDGEILFSELVNLSIIQEPPSKPPRCSRRSVYASKGKVDGLCQVNGFFHGYIISRPMEDNLVFELEGYSSANFKQVGQHLAIRSSWDRDEIVFKSMDLSRLRSLTVFGEWRSFFISIDINMRLLRVLDLEDTLDVIDGDLEKIGKLLPRLKFLSLRGCKEITRLPDSLGRLRQLQTLDVRNTCIVKLPPAIIKLHKLQYIRAGRLDVAHEPMDNPGVPAEEEDDSISTSSDEYYMSSSEDSLTSTEDDNDTVTSLATPIADVTSTCQPEAATPAVDDDDMSGSQQEAAAVDGHGTSINQLEAADVDQTSTTIAPWRSRAHNLMLSYSCNWLSKMKKEHRGRQGLDNNNGIGVKVPAAGIGILTALHSLGVVNVSGTIGKNILMEMKKLSQLRKLGVSGINRKNWQDLCSTISCLGHLESLSVRLDHVHKGKQDLCCLSDISKPPKTLKSLKLYGGNVHVSPVWMKQLGNITKARVDDLELTISTQEDIDNLMEVSCAGAFRHLCIMPIQDGELCYGLEDNRGWSGDLYEAAKVLKINCGRYKLVLVFGIWTAEYAEVLVFQCSSSEASLEVSRLEKLWNLKEVWLKGSYSEAVKQHLQQKVDDLPEGRRRVVLKLEETQQSAPPTPSACLRCLRA</sequence>
<evidence type="ECO:0000259" key="9">
    <source>
        <dbReference type="Pfam" id="PF18052"/>
    </source>
</evidence>
<evidence type="ECO:0008006" key="14">
    <source>
        <dbReference type="Google" id="ProtNLM"/>
    </source>
</evidence>
<dbReference type="Proteomes" id="UP000019116">
    <property type="component" value="Chromosome 7B"/>
</dbReference>
<evidence type="ECO:0000256" key="3">
    <source>
        <dbReference type="ARBA" id="ARBA00022737"/>
    </source>
</evidence>
<dbReference type="PaxDb" id="4565-Traes_7BL_35D1256FA.1"/>
<evidence type="ECO:0000256" key="6">
    <source>
        <dbReference type="ARBA" id="ARBA00023054"/>
    </source>
</evidence>
<dbReference type="SUPFAM" id="SSF52540">
    <property type="entry name" value="P-loop containing nucleoside triphosphate hydrolases"/>
    <property type="match status" value="3"/>
</dbReference>
<evidence type="ECO:0000256" key="2">
    <source>
        <dbReference type="ARBA" id="ARBA00022614"/>
    </source>
</evidence>
<dbReference type="PRINTS" id="PR00364">
    <property type="entry name" value="DISEASERSIST"/>
</dbReference>
<feature type="compositionally biased region" description="Low complexity" evidence="7">
    <location>
        <begin position="1378"/>
        <end position="1396"/>
    </location>
</feature>
<dbReference type="InterPro" id="IPR036388">
    <property type="entry name" value="WH-like_DNA-bd_sf"/>
</dbReference>
<evidence type="ECO:0000313" key="13">
    <source>
        <dbReference type="Proteomes" id="UP000019116"/>
    </source>
</evidence>
<evidence type="ECO:0000259" key="8">
    <source>
        <dbReference type="Pfam" id="PF00931"/>
    </source>
</evidence>
<protein>
    <recommendedName>
        <fullName evidence="14">Disease resistance protein RPM1</fullName>
    </recommendedName>
</protein>
<feature type="domain" description="Disease resistance R13L4/SHOC-2-like LRR" evidence="11">
    <location>
        <begin position="1253"/>
        <end position="1355"/>
    </location>
</feature>
<dbReference type="Pfam" id="PF23598">
    <property type="entry name" value="LRR_14"/>
    <property type="match status" value="2"/>
</dbReference>
<dbReference type="Pfam" id="PF18052">
    <property type="entry name" value="Rx_N"/>
    <property type="match status" value="1"/>
</dbReference>
<evidence type="ECO:0000256" key="1">
    <source>
        <dbReference type="ARBA" id="ARBA00008894"/>
    </source>
</evidence>
<dbReference type="STRING" id="4565.A0A3B6SMC3"/>
<feature type="domain" description="Disease resistance N-terminal" evidence="9">
    <location>
        <begin position="12"/>
        <end position="85"/>
    </location>
</feature>
<dbReference type="InterPro" id="IPR044974">
    <property type="entry name" value="Disease_R_plants"/>
</dbReference>
<feature type="region of interest" description="Disordered" evidence="7">
    <location>
        <begin position="1363"/>
        <end position="1402"/>
    </location>
</feature>
<dbReference type="Gene3D" id="3.40.50.300">
    <property type="entry name" value="P-loop containing nucleotide triphosphate hydrolases"/>
    <property type="match status" value="3"/>
</dbReference>
<accession>A0A3B6SMC3</accession>
<dbReference type="InterPro" id="IPR002182">
    <property type="entry name" value="NB-ARC"/>
</dbReference>
<name>A0A3B6SMC3_WHEAT</name>
<keyword evidence="2" id="KW-0433">Leucine-rich repeat</keyword>
<keyword evidence="6" id="KW-0175">Coiled coil</keyword>
<dbReference type="InterPro" id="IPR032675">
    <property type="entry name" value="LRR_dom_sf"/>
</dbReference>
<dbReference type="PANTHER" id="PTHR23155:SF1135">
    <property type="entry name" value="OS08G0246300 PROTEIN"/>
    <property type="match status" value="1"/>
</dbReference>
<dbReference type="Gene3D" id="3.80.10.10">
    <property type="entry name" value="Ribonuclease Inhibitor"/>
    <property type="match status" value="2"/>
</dbReference>
<keyword evidence="3" id="KW-0677">Repeat</keyword>
<evidence type="ECO:0000256" key="4">
    <source>
        <dbReference type="ARBA" id="ARBA00022741"/>
    </source>
</evidence>
<dbReference type="InterPro" id="IPR058922">
    <property type="entry name" value="WHD_DRP"/>
</dbReference>
<keyword evidence="5" id="KW-0611">Plant defense</keyword>